<sequence>MPKRKRTFPCGHKGYGRKCHRCEQQEMAKQRVDEKIAEKREKKLEWEASFDGDLIDLRGLPDYVVVKARSIISALNDNQSYREFGGKRLRHNRFIVSIPVTRNYRMICQDYGNFVIPQKVMSHEDYNVCKPK</sequence>
<dbReference type="InterPro" id="IPR056099">
    <property type="entry name" value="DUF7682"/>
</dbReference>
<dbReference type="InterPro" id="IPR056925">
    <property type="entry name" value="ParE-like"/>
</dbReference>
<feature type="domain" description="ParE-like toxin" evidence="2">
    <location>
        <begin position="63"/>
        <end position="128"/>
    </location>
</feature>
<dbReference type="OrthoDB" id="467181at2"/>
<accession>A0A3N6RDY3</accession>
<gene>
    <name evidence="3" type="ORF">D5R40_21640</name>
</gene>
<dbReference type="AlphaFoldDB" id="A0A3N6RDY3"/>
<dbReference type="Proteomes" id="UP000269154">
    <property type="component" value="Unassembled WGS sequence"/>
</dbReference>
<evidence type="ECO:0000313" key="4">
    <source>
        <dbReference type="Proteomes" id="UP000269154"/>
    </source>
</evidence>
<name>A0A3N6RDY3_9CYAN</name>
<evidence type="ECO:0000313" key="3">
    <source>
        <dbReference type="EMBL" id="RQH33459.1"/>
    </source>
</evidence>
<reference evidence="3 4" key="1">
    <citation type="journal article" date="2018" name="ACS Chem. Biol.">
        <title>Ketoreductase domain dysfunction expands chemodiversity: malyngamide biosynthesis in the cyanobacterium Okeania hirsuta.</title>
        <authorList>
            <person name="Moss N.A."/>
            <person name="Leao T."/>
            <person name="Rankin M."/>
            <person name="McCullough T.M."/>
            <person name="Qu P."/>
            <person name="Korobeynikov A."/>
            <person name="Smith J.L."/>
            <person name="Gerwick L."/>
            <person name="Gerwick W.H."/>
        </authorList>
    </citation>
    <scope>NUCLEOTIDE SEQUENCE [LARGE SCALE GENOMIC DNA]</scope>
    <source>
        <strain evidence="3 4">PAB10Feb10-1</strain>
    </source>
</reference>
<evidence type="ECO:0000259" key="2">
    <source>
        <dbReference type="Pfam" id="PF24732"/>
    </source>
</evidence>
<dbReference type="EMBL" id="RCBY01000145">
    <property type="protein sequence ID" value="RQH33459.1"/>
    <property type="molecule type" value="Genomic_DNA"/>
</dbReference>
<dbReference type="Pfam" id="PF24730">
    <property type="entry name" value="DUF7682"/>
    <property type="match status" value="1"/>
</dbReference>
<dbReference type="Pfam" id="PF24732">
    <property type="entry name" value="ParE_like"/>
    <property type="match status" value="1"/>
</dbReference>
<organism evidence="3 4">
    <name type="scientific">Okeania hirsuta</name>
    <dbReference type="NCBI Taxonomy" id="1458930"/>
    <lineage>
        <taxon>Bacteria</taxon>
        <taxon>Bacillati</taxon>
        <taxon>Cyanobacteriota</taxon>
        <taxon>Cyanophyceae</taxon>
        <taxon>Oscillatoriophycideae</taxon>
        <taxon>Oscillatoriales</taxon>
        <taxon>Microcoleaceae</taxon>
        <taxon>Okeania</taxon>
    </lineage>
</organism>
<keyword evidence="4" id="KW-1185">Reference proteome</keyword>
<evidence type="ECO:0000259" key="1">
    <source>
        <dbReference type="Pfam" id="PF24730"/>
    </source>
</evidence>
<feature type="domain" description="DUF7682" evidence="1">
    <location>
        <begin position="4"/>
        <end position="26"/>
    </location>
</feature>
<proteinExistence type="predicted"/>
<protein>
    <submittedName>
        <fullName evidence="3">Uncharacterized protein</fullName>
    </submittedName>
</protein>
<comment type="caution">
    <text evidence="3">The sequence shown here is derived from an EMBL/GenBank/DDBJ whole genome shotgun (WGS) entry which is preliminary data.</text>
</comment>